<accession>A0A7J6VB92</accession>
<organism evidence="2 3">
    <name type="scientific">Thalictrum thalictroides</name>
    <name type="common">Rue-anemone</name>
    <name type="synonym">Anemone thalictroides</name>
    <dbReference type="NCBI Taxonomy" id="46969"/>
    <lineage>
        <taxon>Eukaryota</taxon>
        <taxon>Viridiplantae</taxon>
        <taxon>Streptophyta</taxon>
        <taxon>Embryophyta</taxon>
        <taxon>Tracheophyta</taxon>
        <taxon>Spermatophyta</taxon>
        <taxon>Magnoliopsida</taxon>
        <taxon>Ranunculales</taxon>
        <taxon>Ranunculaceae</taxon>
        <taxon>Thalictroideae</taxon>
        <taxon>Thalictrum</taxon>
    </lineage>
</organism>
<protein>
    <recommendedName>
        <fullName evidence="1">Reverse transcriptase zinc-binding domain-containing protein</fullName>
    </recommendedName>
</protein>
<sequence>MQIPEDCSWIWHGILQTREQAKKFTRVQIADGKNTNILHDPWIETGILNELITRRKRRGTGLREGDQVEKLIINGQWALPPTTNPATRDMARTYAVYRDRGSNQDWTKVPWNHFYMPRHSFVTWLAMQGRLTPQDKLKEWGRTTDSVHVLCSWDHHKAVCYGPLQWRSRYLVTEIHAEKLGFEQITFRHVFRESNKAADWPAVLGESNDPGNVFCSPYPRDFSVILAQDASDMIYTRS</sequence>
<comment type="caution">
    <text evidence="2">The sequence shown here is derived from an EMBL/GenBank/DDBJ whole genome shotgun (WGS) entry which is preliminary data.</text>
</comment>
<dbReference type="Proteomes" id="UP000554482">
    <property type="component" value="Unassembled WGS sequence"/>
</dbReference>
<evidence type="ECO:0000259" key="1">
    <source>
        <dbReference type="Pfam" id="PF13966"/>
    </source>
</evidence>
<evidence type="ECO:0000313" key="3">
    <source>
        <dbReference type="Proteomes" id="UP000554482"/>
    </source>
</evidence>
<keyword evidence="3" id="KW-1185">Reference proteome</keyword>
<feature type="domain" description="Reverse transcriptase zinc-binding" evidence="1">
    <location>
        <begin position="90"/>
        <end position="153"/>
    </location>
</feature>
<name>A0A7J6VB92_THATH</name>
<dbReference type="InterPro" id="IPR026960">
    <property type="entry name" value="RVT-Znf"/>
</dbReference>
<dbReference type="EMBL" id="JABWDY010034855">
    <property type="protein sequence ID" value="KAF5182349.1"/>
    <property type="molecule type" value="Genomic_DNA"/>
</dbReference>
<dbReference type="OrthoDB" id="1938625at2759"/>
<gene>
    <name evidence="2" type="ORF">FRX31_028065</name>
</gene>
<dbReference type="AlphaFoldDB" id="A0A7J6VB92"/>
<proteinExistence type="predicted"/>
<reference evidence="2 3" key="1">
    <citation type="submission" date="2020-06" db="EMBL/GenBank/DDBJ databases">
        <title>Transcriptomic and genomic resources for Thalictrum thalictroides and T. hernandezii: Facilitating candidate gene discovery in an emerging model plant lineage.</title>
        <authorList>
            <person name="Arias T."/>
            <person name="Riano-Pachon D.M."/>
            <person name="Di Stilio V.S."/>
        </authorList>
    </citation>
    <scope>NUCLEOTIDE SEQUENCE [LARGE SCALE GENOMIC DNA]</scope>
    <source>
        <strain evidence="3">cv. WT478/WT964</strain>
        <tissue evidence="2">Leaves</tissue>
    </source>
</reference>
<evidence type="ECO:0000313" key="2">
    <source>
        <dbReference type="EMBL" id="KAF5182349.1"/>
    </source>
</evidence>
<dbReference type="Pfam" id="PF13966">
    <property type="entry name" value="zf-RVT"/>
    <property type="match status" value="1"/>
</dbReference>